<evidence type="ECO:0008006" key="3">
    <source>
        <dbReference type="Google" id="ProtNLM"/>
    </source>
</evidence>
<keyword evidence="2" id="KW-1185">Reference proteome</keyword>
<protein>
    <recommendedName>
        <fullName evidence="3">PIN-like domain-containing protein</fullName>
    </recommendedName>
</protein>
<sequence>MNKQVALVLNEKVAETIKSLIKGMPIWIVETQRNAAFIDELRQRSGNVITTFPSKKGESKTDLTDRIIYTLDEHHNAHSQDDPYDTLLVFGLTLAKSKKKAFLDLGFSKFEKTDFGFIARKLQ</sequence>
<proteinExistence type="predicted"/>
<gene>
    <name evidence="1" type="ORF">JK635_24030</name>
</gene>
<accession>A0ABS1TWX8</accession>
<evidence type="ECO:0000313" key="1">
    <source>
        <dbReference type="EMBL" id="MBL4955214.1"/>
    </source>
</evidence>
<reference evidence="1 2" key="1">
    <citation type="submission" date="2021-01" db="EMBL/GenBank/DDBJ databases">
        <title>Genome public.</title>
        <authorList>
            <person name="Liu C."/>
            <person name="Sun Q."/>
        </authorList>
    </citation>
    <scope>NUCLEOTIDE SEQUENCE [LARGE SCALE GENOMIC DNA]</scope>
    <source>
        <strain evidence="1 2">YIM B02564</strain>
    </source>
</reference>
<comment type="caution">
    <text evidence="1">The sequence shown here is derived from an EMBL/GenBank/DDBJ whole genome shotgun (WGS) entry which is preliminary data.</text>
</comment>
<dbReference type="EMBL" id="JAESWB010000425">
    <property type="protein sequence ID" value="MBL4955214.1"/>
    <property type="molecule type" value="Genomic_DNA"/>
</dbReference>
<dbReference type="Proteomes" id="UP000623967">
    <property type="component" value="Unassembled WGS sequence"/>
</dbReference>
<organism evidence="1 2">
    <name type="scientific">Neobacillus paridis</name>
    <dbReference type="NCBI Taxonomy" id="2803862"/>
    <lineage>
        <taxon>Bacteria</taxon>
        <taxon>Bacillati</taxon>
        <taxon>Bacillota</taxon>
        <taxon>Bacilli</taxon>
        <taxon>Bacillales</taxon>
        <taxon>Bacillaceae</taxon>
        <taxon>Neobacillus</taxon>
    </lineage>
</organism>
<name>A0ABS1TWX8_9BACI</name>
<evidence type="ECO:0000313" key="2">
    <source>
        <dbReference type="Proteomes" id="UP000623967"/>
    </source>
</evidence>